<dbReference type="RefSeq" id="WP_072700574.1">
    <property type="nucleotide sequence ID" value="NZ_JAFBBL010000001.1"/>
</dbReference>
<dbReference type="EC" id="3.2.2.21" evidence="2"/>
<evidence type="ECO:0000256" key="3">
    <source>
        <dbReference type="ARBA" id="ARBA00022763"/>
    </source>
</evidence>
<dbReference type="Gene3D" id="3.30.310.20">
    <property type="entry name" value="DNA-3-methyladenine glycosylase AlkA, N-terminal domain"/>
    <property type="match status" value="1"/>
</dbReference>
<dbReference type="GO" id="GO:0032131">
    <property type="term" value="F:alkylated DNA binding"/>
    <property type="evidence" value="ECO:0007669"/>
    <property type="project" value="TreeGrafter"/>
</dbReference>
<keyword evidence="7" id="KW-0326">Glycosidase</keyword>
<evidence type="ECO:0000259" key="5">
    <source>
        <dbReference type="SMART" id="SM00478"/>
    </source>
</evidence>
<dbReference type="SUPFAM" id="SSF55945">
    <property type="entry name" value="TATA-box binding protein-like"/>
    <property type="match status" value="1"/>
</dbReference>
<dbReference type="SMART" id="SM01009">
    <property type="entry name" value="AlkA_N"/>
    <property type="match status" value="1"/>
</dbReference>
<dbReference type="GO" id="GO:0043916">
    <property type="term" value="F:DNA-7-methylguanine glycosylase activity"/>
    <property type="evidence" value="ECO:0007669"/>
    <property type="project" value="TreeGrafter"/>
</dbReference>
<sequence length="284" mass="30215">MATLRLPVALPFAVEPLLATLRRHAVPGHERHDAPVGAHCIAIRTSRGSAYAAAKLRPDAEEVILRVDATHRSDIEEVEAAVRRWLDLDTDPALVDAAFASDAVLAPLVRARPGLRVLGSTDWFTTAVGTVLGQQVSVGAAATFAGRLVAAFGDDAPGGLRCSPTPQRLVSLDQEELRATIGTTRSRARTVHELARAACDGLDPESASFGRDLLALPGIGPWTVDYLALRTGDPDAYPAGDLVLRRALGAETTREATALAAQWRPWRAYAVAHLWAHATSDPAP</sequence>
<evidence type="ECO:0000313" key="7">
    <source>
        <dbReference type="EMBL" id="SQI34746.1"/>
    </source>
</evidence>
<dbReference type="PANTHER" id="PTHR43003">
    <property type="entry name" value="DNA-3-METHYLADENINE GLYCOSYLASE"/>
    <property type="match status" value="1"/>
</dbReference>
<organism evidence="7 8">
    <name type="scientific">Rhodococcus coprophilus</name>
    <dbReference type="NCBI Taxonomy" id="38310"/>
    <lineage>
        <taxon>Bacteria</taxon>
        <taxon>Bacillati</taxon>
        <taxon>Actinomycetota</taxon>
        <taxon>Actinomycetes</taxon>
        <taxon>Mycobacteriales</taxon>
        <taxon>Nocardiaceae</taxon>
        <taxon>Rhodococcus</taxon>
    </lineage>
</organism>
<feature type="domain" description="DNA-3-methyladenine glycosylase AlkA N-terminal" evidence="6">
    <location>
        <begin position="3"/>
        <end position="122"/>
    </location>
</feature>
<accession>A0A2X4U4N6</accession>
<dbReference type="KEGG" id="rcr:NCTC10994_02919"/>
<reference evidence="7 8" key="1">
    <citation type="submission" date="2018-06" db="EMBL/GenBank/DDBJ databases">
        <authorList>
            <consortium name="Pathogen Informatics"/>
            <person name="Doyle S."/>
        </authorList>
    </citation>
    <scope>NUCLEOTIDE SEQUENCE [LARGE SCALE GENOMIC DNA]</scope>
    <source>
        <strain evidence="7 8">NCTC10994</strain>
    </source>
</reference>
<keyword evidence="7" id="KW-0378">Hydrolase</keyword>
<dbReference type="InterPro" id="IPR003265">
    <property type="entry name" value="HhH-GPD_domain"/>
</dbReference>
<dbReference type="SUPFAM" id="SSF48150">
    <property type="entry name" value="DNA-glycosylase"/>
    <property type="match status" value="1"/>
</dbReference>
<dbReference type="Pfam" id="PF00730">
    <property type="entry name" value="HhH-GPD"/>
    <property type="match status" value="1"/>
</dbReference>
<dbReference type="Gene3D" id="1.10.1670.10">
    <property type="entry name" value="Helix-hairpin-Helix base-excision DNA repair enzymes (C-terminal)"/>
    <property type="match status" value="1"/>
</dbReference>
<dbReference type="STRING" id="1219011.GCA_001895045_02294"/>
<dbReference type="GO" id="GO:0005737">
    <property type="term" value="C:cytoplasm"/>
    <property type="evidence" value="ECO:0007669"/>
    <property type="project" value="TreeGrafter"/>
</dbReference>
<dbReference type="GO" id="GO:0008725">
    <property type="term" value="F:DNA-3-methyladenine glycosylase activity"/>
    <property type="evidence" value="ECO:0007669"/>
    <property type="project" value="TreeGrafter"/>
</dbReference>
<comment type="catalytic activity">
    <reaction evidence="1">
        <text>Hydrolysis of alkylated DNA, releasing 3-methyladenine, 3-methylguanine, 7-methylguanine and 7-methyladenine.</text>
        <dbReference type="EC" id="3.2.2.21"/>
    </reaction>
</comment>
<evidence type="ECO:0000259" key="6">
    <source>
        <dbReference type="SMART" id="SM01009"/>
    </source>
</evidence>
<dbReference type="Pfam" id="PF06029">
    <property type="entry name" value="AlkA_N"/>
    <property type="match status" value="1"/>
</dbReference>
<dbReference type="CDD" id="cd00056">
    <property type="entry name" value="ENDO3c"/>
    <property type="match status" value="1"/>
</dbReference>
<proteinExistence type="predicted"/>
<evidence type="ECO:0000256" key="4">
    <source>
        <dbReference type="ARBA" id="ARBA00023204"/>
    </source>
</evidence>
<dbReference type="SMART" id="SM00478">
    <property type="entry name" value="ENDO3c"/>
    <property type="match status" value="1"/>
</dbReference>
<dbReference type="InterPro" id="IPR051912">
    <property type="entry name" value="Alkylbase_DNA_Glycosylase/TA"/>
</dbReference>
<evidence type="ECO:0000313" key="8">
    <source>
        <dbReference type="Proteomes" id="UP000249091"/>
    </source>
</evidence>
<dbReference type="GO" id="GO:0006307">
    <property type="term" value="P:DNA alkylation repair"/>
    <property type="evidence" value="ECO:0007669"/>
    <property type="project" value="TreeGrafter"/>
</dbReference>
<evidence type="ECO:0000256" key="2">
    <source>
        <dbReference type="ARBA" id="ARBA00012000"/>
    </source>
</evidence>
<dbReference type="PANTHER" id="PTHR43003:SF13">
    <property type="entry name" value="DNA-3-METHYLADENINE GLYCOSYLASE 2"/>
    <property type="match status" value="1"/>
</dbReference>
<dbReference type="InterPro" id="IPR023170">
    <property type="entry name" value="HhH_base_excis_C"/>
</dbReference>
<keyword evidence="4" id="KW-0234">DNA repair</keyword>
<dbReference type="Proteomes" id="UP000249091">
    <property type="component" value="Chromosome 1"/>
</dbReference>
<name>A0A2X4U4N6_9NOCA</name>
<evidence type="ECO:0000256" key="1">
    <source>
        <dbReference type="ARBA" id="ARBA00000086"/>
    </source>
</evidence>
<feature type="domain" description="HhH-GPD" evidence="5">
    <location>
        <begin position="132"/>
        <end position="279"/>
    </location>
</feature>
<dbReference type="EMBL" id="LS483468">
    <property type="protein sequence ID" value="SQI34746.1"/>
    <property type="molecule type" value="Genomic_DNA"/>
</dbReference>
<dbReference type="GO" id="GO:0032993">
    <property type="term" value="C:protein-DNA complex"/>
    <property type="evidence" value="ECO:0007669"/>
    <property type="project" value="TreeGrafter"/>
</dbReference>
<gene>
    <name evidence="7" type="primary">alkA</name>
    <name evidence="7" type="ORF">NCTC10994_02919</name>
</gene>
<dbReference type="InterPro" id="IPR011257">
    <property type="entry name" value="DNA_glycosylase"/>
</dbReference>
<dbReference type="AlphaFoldDB" id="A0A2X4U4N6"/>
<dbReference type="GO" id="GO:0006285">
    <property type="term" value="P:base-excision repair, AP site formation"/>
    <property type="evidence" value="ECO:0007669"/>
    <property type="project" value="TreeGrafter"/>
</dbReference>
<protein>
    <recommendedName>
        <fullName evidence="2">DNA-3-methyladenine glycosylase II</fullName>
        <ecNumber evidence="2">3.2.2.21</ecNumber>
    </recommendedName>
</protein>
<keyword evidence="8" id="KW-1185">Reference proteome</keyword>
<keyword evidence="3" id="KW-0227">DNA damage</keyword>
<dbReference type="InterPro" id="IPR037046">
    <property type="entry name" value="AlkA_N_sf"/>
</dbReference>
<dbReference type="Gene3D" id="1.10.340.30">
    <property type="entry name" value="Hypothetical protein, domain 2"/>
    <property type="match status" value="1"/>
</dbReference>
<dbReference type="InterPro" id="IPR010316">
    <property type="entry name" value="AlkA_N"/>
</dbReference>